<evidence type="ECO:0000256" key="1">
    <source>
        <dbReference type="SAM" id="MobiDB-lite"/>
    </source>
</evidence>
<feature type="region of interest" description="Disordered" evidence="1">
    <location>
        <begin position="125"/>
        <end position="158"/>
    </location>
</feature>
<evidence type="ECO:0000313" key="3">
    <source>
        <dbReference type="Proteomes" id="UP000230002"/>
    </source>
</evidence>
<feature type="region of interest" description="Disordered" evidence="1">
    <location>
        <begin position="60"/>
        <end position="100"/>
    </location>
</feature>
<proteinExistence type="predicted"/>
<gene>
    <name evidence="2" type="ORF">GSI_13392</name>
</gene>
<protein>
    <submittedName>
        <fullName evidence="2">Uncharacterized protein</fullName>
    </submittedName>
</protein>
<feature type="compositionally biased region" description="Low complexity" evidence="1">
    <location>
        <begin position="87"/>
        <end position="100"/>
    </location>
</feature>
<dbReference type="EMBL" id="AYKW01000056">
    <property type="protein sequence ID" value="PIL25501.1"/>
    <property type="molecule type" value="Genomic_DNA"/>
</dbReference>
<name>A0A2G8RVF9_9APHY</name>
<comment type="caution">
    <text evidence="2">The sequence shown here is derived from an EMBL/GenBank/DDBJ whole genome shotgun (WGS) entry which is preliminary data.</text>
</comment>
<feature type="compositionally biased region" description="Polar residues" evidence="1">
    <location>
        <begin position="21"/>
        <end position="38"/>
    </location>
</feature>
<sequence length="339" mass="37319">MSDNGPNDLEPRSPFAPAEVTSGNFAMNPHYASSGTQAARETPLYVHSFFAPPAWSGPPLYPSPPYSAKHSGPHVPQHPRDSPNRFAPTYPQAWAPQPQPQLPAHIPDVFPQVVRGTDVRNVRYAAPPVGSPCPRSDRMPPYNGPSAPPSGSSDTQKRVNGDAMRYAAHDSQVPGPSTLVVQVLEEITHSPETPASSACDFDGTLTLGDALRKTFSRISGHGSRRAFPGYRFAAKMTFLHMFNPDLGSSYRPRKKQVTVVTTRRSVVQQPSEARLAYLVAREMEKYLKECELRGKPFPYSLDQIVLRRIDLASRGTLRPRLFPRVRPPRSVRSSSAATC</sequence>
<feature type="region of interest" description="Disordered" evidence="1">
    <location>
        <begin position="1"/>
        <end position="38"/>
    </location>
</feature>
<reference evidence="2 3" key="1">
    <citation type="journal article" date="2015" name="Sci. Rep.">
        <title>Chromosome-level genome map provides insights into diverse defense mechanisms in the medicinal fungus Ganoderma sinense.</title>
        <authorList>
            <person name="Zhu Y."/>
            <person name="Xu J."/>
            <person name="Sun C."/>
            <person name="Zhou S."/>
            <person name="Xu H."/>
            <person name="Nelson D.R."/>
            <person name="Qian J."/>
            <person name="Song J."/>
            <person name="Luo H."/>
            <person name="Xiang L."/>
            <person name="Li Y."/>
            <person name="Xu Z."/>
            <person name="Ji A."/>
            <person name="Wang L."/>
            <person name="Lu S."/>
            <person name="Hayward A."/>
            <person name="Sun W."/>
            <person name="Li X."/>
            <person name="Schwartz D.C."/>
            <person name="Wang Y."/>
            <person name="Chen S."/>
        </authorList>
    </citation>
    <scope>NUCLEOTIDE SEQUENCE [LARGE SCALE GENOMIC DNA]</scope>
    <source>
        <strain evidence="2 3">ZZ0214-1</strain>
    </source>
</reference>
<dbReference type="AlphaFoldDB" id="A0A2G8RVF9"/>
<keyword evidence="3" id="KW-1185">Reference proteome</keyword>
<organism evidence="2 3">
    <name type="scientific">Ganoderma sinense ZZ0214-1</name>
    <dbReference type="NCBI Taxonomy" id="1077348"/>
    <lineage>
        <taxon>Eukaryota</taxon>
        <taxon>Fungi</taxon>
        <taxon>Dikarya</taxon>
        <taxon>Basidiomycota</taxon>
        <taxon>Agaricomycotina</taxon>
        <taxon>Agaricomycetes</taxon>
        <taxon>Polyporales</taxon>
        <taxon>Polyporaceae</taxon>
        <taxon>Ganoderma</taxon>
    </lineage>
</organism>
<evidence type="ECO:0000313" key="2">
    <source>
        <dbReference type="EMBL" id="PIL25501.1"/>
    </source>
</evidence>
<dbReference type="Proteomes" id="UP000230002">
    <property type="component" value="Unassembled WGS sequence"/>
</dbReference>
<accession>A0A2G8RVF9</accession>